<proteinExistence type="predicted"/>
<dbReference type="EMBL" id="MU266476">
    <property type="protein sequence ID" value="KAH7922684.1"/>
    <property type="molecule type" value="Genomic_DNA"/>
</dbReference>
<reference evidence="1" key="1">
    <citation type="journal article" date="2021" name="New Phytol.">
        <title>Evolutionary innovations through gain and loss of genes in the ectomycorrhizal Boletales.</title>
        <authorList>
            <person name="Wu G."/>
            <person name="Miyauchi S."/>
            <person name="Morin E."/>
            <person name="Kuo A."/>
            <person name="Drula E."/>
            <person name="Varga T."/>
            <person name="Kohler A."/>
            <person name="Feng B."/>
            <person name="Cao Y."/>
            <person name="Lipzen A."/>
            <person name="Daum C."/>
            <person name="Hundley H."/>
            <person name="Pangilinan J."/>
            <person name="Johnson J."/>
            <person name="Barry K."/>
            <person name="LaButti K."/>
            <person name="Ng V."/>
            <person name="Ahrendt S."/>
            <person name="Min B."/>
            <person name="Choi I.G."/>
            <person name="Park H."/>
            <person name="Plett J.M."/>
            <person name="Magnuson J."/>
            <person name="Spatafora J.W."/>
            <person name="Nagy L.G."/>
            <person name="Henrissat B."/>
            <person name="Grigoriev I.V."/>
            <person name="Yang Z.L."/>
            <person name="Xu J."/>
            <person name="Martin F.M."/>
        </authorList>
    </citation>
    <scope>NUCLEOTIDE SEQUENCE</scope>
    <source>
        <strain evidence="1">KUC20120723A-06</strain>
    </source>
</reference>
<comment type="caution">
    <text evidence="1">The sequence shown here is derived from an EMBL/GenBank/DDBJ whole genome shotgun (WGS) entry which is preliminary data.</text>
</comment>
<protein>
    <submittedName>
        <fullName evidence="1">Kinase-like protein</fullName>
    </submittedName>
</protein>
<accession>A0ACB8BBM7</accession>
<evidence type="ECO:0000313" key="1">
    <source>
        <dbReference type="EMBL" id="KAH7922684.1"/>
    </source>
</evidence>
<sequence>MVDLLHTLVEDPVIEHDMEALFADALVKLVKRSWCYPTCLVLNNITLGAPFEVIAGGFSEVRKGYIQGRTIAVKQVRSYRSDLEELLKDCAREAIIWSRVSHHNLLPFYGVFYLDDQHSRISLISPWMERGHIGQYLAQFPETDRDPLAMDIAQGIKHLHTSVPTVIHGDLKPCNIFITPSGTACLADFGLAYARDPQRRIATSSQGPAHGGTCPYQAPELLNDEPVSFAGDVYAFACVLYEMYSGIRPFHRRNSAGIIHAVTTGERPARPTGVRDLIWGLIEECWHQTPWKRPSASHIVDKLAVIALPGQRPQHQWDDSFRTAIRGRYPLTDHPLSHFAGLP</sequence>
<keyword evidence="2" id="KW-1185">Reference proteome</keyword>
<name>A0ACB8BBM7_9AGAM</name>
<gene>
    <name evidence="1" type="ORF">BV22DRAFT_640377</name>
</gene>
<organism evidence="1 2">
    <name type="scientific">Leucogyrophana mollusca</name>
    <dbReference type="NCBI Taxonomy" id="85980"/>
    <lineage>
        <taxon>Eukaryota</taxon>
        <taxon>Fungi</taxon>
        <taxon>Dikarya</taxon>
        <taxon>Basidiomycota</taxon>
        <taxon>Agaricomycotina</taxon>
        <taxon>Agaricomycetes</taxon>
        <taxon>Agaricomycetidae</taxon>
        <taxon>Boletales</taxon>
        <taxon>Boletales incertae sedis</taxon>
        <taxon>Leucogyrophana</taxon>
    </lineage>
</organism>
<dbReference type="Proteomes" id="UP000790709">
    <property type="component" value="Unassembled WGS sequence"/>
</dbReference>
<evidence type="ECO:0000313" key="2">
    <source>
        <dbReference type="Proteomes" id="UP000790709"/>
    </source>
</evidence>